<keyword evidence="7" id="KW-1185">Reference proteome</keyword>
<evidence type="ECO:0000313" key="6">
    <source>
        <dbReference type="EMBL" id="CBJ27965.1"/>
    </source>
</evidence>
<keyword evidence="3" id="KW-0539">Nucleus</keyword>
<feature type="region of interest" description="Disordered" evidence="4">
    <location>
        <begin position="1080"/>
        <end position="1130"/>
    </location>
</feature>
<dbReference type="PROSITE" id="PS50166">
    <property type="entry name" value="IMPORTIN_B_NT"/>
    <property type="match status" value="1"/>
</dbReference>
<protein>
    <recommendedName>
        <fullName evidence="5">Importin N-terminal domain-containing protein</fullName>
    </recommendedName>
</protein>
<feature type="compositionally biased region" description="Gly residues" evidence="4">
    <location>
        <begin position="965"/>
        <end position="977"/>
    </location>
</feature>
<evidence type="ECO:0000256" key="1">
    <source>
        <dbReference type="ARBA" id="ARBA00004123"/>
    </source>
</evidence>
<feature type="region of interest" description="Disordered" evidence="4">
    <location>
        <begin position="1532"/>
        <end position="1564"/>
    </location>
</feature>
<feature type="compositionally biased region" description="Acidic residues" evidence="4">
    <location>
        <begin position="1297"/>
        <end position="1316"/>
    </location>
</feature>
<dbReference type="eggNOG" id="KOG2274">
    <property type="taxonomic scope" value="Eukaryota"/>
</dbReference>
<dbReference type="GO" id="GO:0031267">
    <property type="term" value="F:small GTPase binding"/>
    <property type="evidence" value="ECO:0007669"/>
    <property type="project" value="InterPro"/>
</dbReference>
<feature type="compositionally biased region" description="Gly residues" evidence="4">
    <location>
        <begin position="1119"/>
        <end position="1130"/>
    </location>
</feature>
<accession>D7G8B3</accession>
<comment type="subcellular location">
    <subcellularLocation>
        <location evidence="1">Nucleus</location>
    </subcellularLocation>
</comment>
<feature type="region of interest" description="Disordered" evidence="4">
    <location>
        <begin position="1218"/>
        <end position="1239"/>
    </location>
</feature>
<dbReference type="InterPro" id="IPR016024">
    <property type="entry name" value="ARM-type_fold"/>
</dbReference>
<feature type="region of interest" description="Disordered" evidence="4">
    <location>
        <begin position="472"/>
        <end position="495"/>
    </location>
</feature>
<feature type="compositionally biased region" description="Low complexity" evidence="4">
    <location>
        <begin position="955"/>
        <end position="964"/>
    </location>
</feature>
<dbReference type="InParanoid" id="D7G8B3"/>
<dbReference type="GO" id="GO:0005829">
    <property type="term" value="C:cytosol"/>
    <property type="evidence" value="ECO:0007669"/>
    <property type="project" value="TreeGrafter"/>
</dbReference>
<feature type="region of interest" description="Disordered" evidence="4">
    <location>
        <begin position="534"/>
        <end position="553"/>
    </location>
</feature>
<feature type="compositionally biased region" description="Gly residues" evidence="4">
    <location>
        <begin position="1363"/>
        <end position="1375"/>
    </location>
</feature>
<evidence type="ECO:0000256" key="3">
    <source>
        <dbReference type="ARBA" id="ARBA00023242"/>
    </source>
</evidence>
<gene>
    <name evidence="6" type="ORF">Esi_0088_0042</name>
</gene>
<dbReference type="PANTHER" id="PTHR10997">
    <property type="entry name" value="IMPORTIN-7, 8, 11"/>
    <property type="match status" value="1"/>
</dbReference>
<feature type="compositionally biased region" description="Gly residues" evidence="4">
    <location>
        <begin position="1532"/>
        <end position="1542"/>
    </location>
</feature>
<organism evidence="6 7">
    <name type="scientific">Ectocarpus siliculosus</name>
    <name type="common">Brown alga</name>
    <name type="synonym">Conferva siliculosa</name>
    <dbReference type="NCBI Taxonomy" id="2880"/>
    <lineage>
        <taxon>Eukaryota</taxon>
        <taxon>Sar</taxon>
        <taxon>Stramenopiles</taxon>
        <taxon>Ochrophyta</taxon>
        <taxon>PX clade</taxon>
        <taxon>Phaeophyceae</taxon>
        <taxon>Ectocarpales</taxon>
        <taxon>Ectocarpaceae</taxon>
        <taxon>Ectocarpus</taxon>
    </lineage>
</organism>
<feature type="domain" description="Importin N-terminal" evidence="5">
    <location>
        <begin position="19"/>
        <end position="116"/>
    </location>
</feature>
<dbReference type="Gene3D" id="1.25.10.10">
    <property type="entry name" value="Leucine-rich Repeat Variant"/>
    <property type="match status" value="1"/>
</dbReference>
<dbReference type="EMBL" id="FN649758">
    <property type="protein sequence ID" value="CBJ27965.1"/>
    <property type="molecule type" value="Genomic_DNA"/>
</dbReference>
<feature type="compositionally biased region" description="Acidic residues" evidence="4">
    <location>
        <begin position="312"/>
        <end position="323"/>
    </location>
</feature>
<feature type="region of interest" description="Disordered" evidence="4">
    <location>
        <begin position="300"/>
        <end position="323"/>
    </location>
</feature>
<dbReference type="OrthoDB" id="10482463at2759"/>
<dbReference type="STRING" id="2880.D7G8B3"/>
<dbReference type="SUPFAM" id="SSF48371">
    <property type="entry name" value="ARM repeat"/>
    <property type="match status" value="1"/>
</dbReference>
<proteinExistence type="predicted"/>
<dbReference type="Proteomes" id="UP000002630">
    <property type="component" value="Linkage Group LG33"/>
</dbReference>
<reference evidence="6 7" key="1">
    <citation type="journal article" date="2010" name="Nature">
        <title>The Ectocarpus genome and the independent evolution of multicellularity in brown algae.</title>
        <authorList>
            <person name="Cock J.M."/>
            <person name="Sterck L."/>
            <person name="Rouze P."/>
            <person name="Scornet D."/>
            <person name="Allen A.E."/>
            <person name="Amoutzias G."/>
            <person name="Anthouard V."/>
            <person name="Artiguenave F."/>
            <person name="Aury J.M."/>
            <person name="Badger J.H."/>
            <person name="Beszteri B."/>
            <person name="Billiau K."/>
            <person name="Bonnet E."/>
            <person name="Bothwell J.H."/>
            <person name="Bowler C."/>
            <person name="Boyen C."/>
            <person name="Brownlee C."/>
            <person name="Carrano C.J."/>
            <person name="Charrier B."/>
            <person name="Cho G.Y."/>
            <person name="Coelho S.M."/>
            <person name="Collen J."/>
            <person name="Corre E."/>
            <person name="Da Silva C."/>
            <person name="Delage L."/>
            <person name="Delaroque N."/>
            <person name="Dittami S.M."/>
            <person name="Doulbeau S."/>
            <person name="Elias M."/>
            <person name="Farnham G."/>
            <person name="Gachon C.M."/>
            <person name="Gschloessl B."/>
            <person name="Heesch S."/>
            <person name="Jabbari K."/>
            <person name="Jubin C."/>
            <person name="Kawai H."/>
            <person name="Kimura K."/>
            <person name="Kloareg B."/>
            <person name="Kupper F.C."/>
            <person name="Lang D."/>
            <person name="Le Bail A."/>
            <person name="Leblanc C."/>
            <person name="Lerouge P."/>
            <person name="Lohr M."/>
            <person name="Lopez P.J."/>
            <person name="Martens C."/>
            <person name="Maumus F."/>
            <person name="Michel G."/>
            <person name="Miranda-Saavedra D."/>
            <person name="Morales J."/>
            <person name="Moreau H."/>
            <person name="Motomura T."/>
            <person name="Nagasato C."/>
            <person name="Napoli C.A."/>
            <person name="Nelson D.R."/>
            <person name="Nyvall-Collen P."/>
            <person name="Peters A.F."/>
            <person name="Pommier C."/>
            <person name="Potin P."/>
            <person name="Poulain J."/>
            <person name="Quesneville H."/>
            <person name="Read B."/>
            <person name="Rensing S.A."/>
            <person name="Ritter A."/>
            <person name="Rousvoal S."/>
            <person name="Samanta M."/>
            <person name="Samson G."/>
            <person name="Schroeder D.C."/>
            <person name="Segurens B."/>
            <person name="Strittmatter M."/>
            <person name="Tonon T."/>
            <person name="Tregear J.W."/>
            <person name="Valentin K."/>
            <person name="von Dassow P."/>
            <person name="Yamagishi T."/>
            <person name="Van de Peer Y."/>
            <person name="Wincker P."/>
        </authorList>
    </citation>
    <scope>NUCLEOTIDE SEQUENCE [LARGE SCALE GENOMIC DNA]</scope>
    <source>
        <strain evidence="7">Ec32 / CCAP1310/4</strain>
    </source>
</reference>
<dbReference type="InterPro" id="IPR001494">
    <property type="entry name" value="Importin-beta_N"/>
</dbReference>
<feature type="region of interest" description="Disordered" evidence="4">
    <location>
        <begin position="1260"/>
        <end position="1378"/>
    </location>
</feature>
<feature type="compositionally biased region" description="Acidic residues" evidence="4">
    <location>
        <begin position="1323"/>
        <end position="1353"/>
    </location>
</feature>
<dbReference type="InterPro" id="IPR011989">
    <property type="entry name" value="ARM-like"/>
</dbReference>
<feature type="region of interest" description="Disordered" evidence="4">
    <location>
        <begin position="955"/>
        <end position="977"/>
    </location>
</feature>
<keyword evidence="2" id="KW-0813">Transport</keyword>
<feature type="region of interest" description="Disordered" evidence="4">
    <location>
        <begin position="364"/>
        <end position="400"/>
    </location>
</feature>
<feature type="compositionally biased region" description="Gly residues" evidence="4">
    <location>
        <begin position="480"/>
        <end position="493"/>
    </location>
</feature>
<evidence type="ECO:0000256" key="2">
    <source>
        <dbReference type="ARBA" id="ARBA00022448"/>
    </source>
</evidence>
<sequence length="1646" mass="167521">MDAVLCSALSADNTVRRGAEAALSYARTQRGFAIALAKQLASNYYPRGAYDGDGDQARAAAAAARERDGMWMPMRLMAGMLLQHFVRDQWELADDAVLPAEDKIQVRTLALTTMIDVSAPRAARASASRVVALMATAGGEWPSGWGGLIPSLIGQLAIAAAAVENARAEAGSAEAPRGGVGGRGRAGERAEAAAVAAEHAVARAESCAKCLQYLTEEVPMEHVPEVFQQAFPGLVEAGKADYLPRSIRRRVFRIVRELFTSIGTLVSVRGETRLLPGLQQCVPPWLHLVSKTLQSAVDGRAIGGDRDKNGGDEEGGGGDDDFGVELEGLRTAMVLLAHVPSTVGDGHLGQLLPPLWQLLTDGRERHEQSMLSSDGNGEDGDEDGDGGDNEGGGGYASDGERQGLDELIVQSLELLAASAACPDPQVSGLLGGEGAGVGSLLAVVIRYLQLPSESCALWRDSPNEFVVAELEEGEGDEGDGGGGGAGGVGGGAGRHPVSTARSAGLALIRDLCEAFPDKAVPALIAEAKSALVDSSSSSSSAGAGGGDGEAGAATSAANNNIPAAADVVPPAVAAAALSARRWRLREAALLWGGTRGGEGAGGGAGAGGRCKHKCKHSKASSFSPGTLCRGARGLGLDLGGFQAVIVAAAEGRSHHPQEVSSPFVHARGLWATARFASLLSAEGVCRSAEACSLAMGEGRPLCLRLHACRALRVLGQYSARIARRGGFFGIKRGAGKALLGSRVGAAARAAVTAAPGLAACCEEGTAHFAPETMTQLVKAFPAEAVAAGGDLVLMQLSMSLWRRYPSDPLVVEAVEDLMLALTRVPQAVPRMTETLVPLFREVFERLRTGEEELQTVAEGCLSLLRELTTRLAAAGGVVGGVHPRGAAGRTGGGGGAAAAATRRDSSARLSLWAGLRAAFPLLLETDSHSLVQDGCSTLQEFVTAFGDEMDEDADGATAAAAAGGEASGGGESGAGGGEGDSPLSLVLSFLGRVMDPEAHDASALRIGGLVSAVLKSVPPRSLGRETVQSLLAVTFDKLERCSSSLLGDELLQVFVTFVNSEAYGPTALADVFAEMEREGRRRRCQQEEDATAATAAAGPTERLLSNATITPPRPSSSRGSGGIGNGGAGGESLGAASSPLAAAAVGAVARGGGGGGGGGVGNDDAMASLRRLIGLWLFFHEMARSSSLASQSALGLVRLLKAAGEGDARLYTLRVSTDSMGSGSSRGAGVRGRSLPPSLRKMEGELLPVCLLSSIVRTAERDEEADGPPEGVANNNNNNNNNNNRSCEDGGAMFPLDVDDDEDNADEDACMADEFDPAGPPEGDTDDDSDDDDDDSDEDDEDDEESDTEDITDEGSMTLSSCSGGGDGGGGGGGVPSPYYASDVSQRFTAAVDRRTATAVPPLSSSAPAATAQVAAATAPMGMSVDSSRWAGATSTTATTTAAGSSATTFSAAGLPCFSGGSVNLTRCSSSNSLPAAAAAAPAWRGRSASGDGITCRVSSAPLASEGGDGGGGGHQLLSSSCPRDSSWLMTAGGGNNHGGAGSSHPSLSTIHDHRRSQRPSAAERQAQAAAAAAAAAVPSGGTWEHVARSWGENGVGRGLVDFLRSTTGTRSEALLCGWAGMLPAAEQATLTALLDKTSFIRRGPS</sequence>
<dbReference type="GO" id="GO:0006606">
    <property type="term" value="P:protein import into nucleus"/>
    <property type="evidence" value="ECO:0007669"/>
    <property type="project" value="TreeGrafter"/>
</dbReference>
<dbReference type="PANTHER" id="PTHR10997:SF9">
    <property type="entry name" value="IMPORTIN-9"/>
    <property type="match status" value="1"/>
</dbReference>
<feature type="compositionally biased region" description="Acidic residues" evidence="4">
    <location>
        <begin position="376"/>
        <end position="388"/>
    </location>
</feature>
<name>D7G8B3_ECTSI</name>
<evidence type="ECO:0000256" key="4">
    <source>
        <dbReference type="SAM" id="MobiDB-lite"/>
    </source>
</evidence>
<evidence type="ECO:0000259" key="5">
    <source>
        <dbReference type="PROSITE" id="PS50166"/>
    </source>
</evidence>
<dbReference type="GO" id="GO:0005635">
    <property type="term" value="C:nuclear envelope"/>
    <property type="evidence" value="ECO:0007669"/>
    <property type="project" value="TreeGrafter"/>
</dbReference>
<evidence type="ECO:0000313" key="7">
    <source>
        <dbReference type="Proteomes" id="UP000002630"/>
    </source>
</evidence>
<feature type="compositionally biased region" description="Low complexity" evidence="4">
    <location>
        <begin position="1274"/>
        <end position="1284"/>
    </location>
</feature>
<dbReference type="OMA" id="FHEMARS"/>
<dbReference type="EMBL" id="FN649117">
    <property type="protein sequence ID" value="CBJ27965.1"/>
    <property type="molecule type" value="Genomic_DNA"/>
</dbReference>